<evidence type="ECO:0000313" key="5">
    <source>
        <dbReference type="EMBL" id="ODO12108.1"/>
    </source>
</evidence>
<evidence type="ECO:0000256" key="1">
    <source>
        <dbReference type="PIRSR" id="PIRSR601310-1"/>
    </source>
</evidence>
<proteinExistence type="predicted"/>
<name>A0A1E3KG90_9TREE</name>
<reference evidence="5 6" key="1">
    <citation type="submission" date="2016-06" db="EMBL/GenBank/DDBJ databases">
        <title>Evolution of pathogenesis and genome organization in the Tremellales.</title>
        <authorList>
            <person name="Cuomo C."/>
            <person name="Litvintseva A."/>
            <person name="Heitman J."/>
            <person name="Chen Y."/>
            <person name="Sun S."/>
            <person name="Springer D."/>
            <person name="Dromer F."/>
            <person name="Young S."/>
            <person name="Zeng Q."/>
            <person name="Chapman S."/>
            <person name="Gujja S."/>
            <person name="Saif S."/>
            <person name="Birren B."/>
        </authorList>
    </citation>
    <scope>NUCLEOTIDE SEQUENCE [LARGE SCALE GENOMIC DNA]</scope>
    <source>
        <strain evidence="5 6">CBS 6273</strain>
    </source>
</reference>
<dbReference type="CDD" id="cd01277">
    <property type="entry name" value="HINT_subgroup"/>
    <property type="match status" value="1"/>
</dbReference>
<protein>
    <recommendedName>
        <fullName evidence="4">HIT domain-containing protein</fullName>
    </recommendedName>
</protein>
<organism evidence="5 6">
    <name type="scientific">Cryptococcus amylolentus CBS 6273</name>
    <dbReference type="NCBI Taxonomy" id="1296118"/>
    <lineage>
        <taxon>Eukaryota</taxon>
        <taxon>Fungi</taxon>
        <taxon>Dikarya</taxon>
        <taxon>Basidiomycota</taxon>
        <taxon>Agaricomycotina</taxon>
        <taxon>Tremellomycetes</taxon>
        <taxon>Tremellales</taxon>
        <taxon>Cryptococcaceae</taxon>
        <taxon>Cryptococcus</taxon>
    </lineage>
</organism>
<evidence type="ECO:0000256" key="2">
    <source>
        <dbReference type="PIRSR" id="PIRSR601310-3"/>
    </source>
</evidence>
<feature type="domain" description="HIT" evidence="4">
    <location>
        <begin position="8"/>
        <end position="123"/>
    </location>
</feature>
<dbReference type="InterPro" id="IPR019808">
    <property type="entry name" value="Histidine_triad_CS"/>
</dbReference>
<feature type="active site" description="Tele-AMP-histidine intermediate" evidence="1">
    <location>
        <position position="108"/>
    </location>
</feature>
<dbReference type="Pfam" id="PF01230">
    <property type="entry name" value="HIT"/>
    <property type="match status" value="1"/>
</dbReference>
<evidence type="ECO:0000256" key="3">
    <source>
        <dbReference type="PROSITE-ProRule" id="PRU00464"/>
    </source>
</evidence>
<dbReference type="InterPro" id="IPR039384">
    <property type="entry name" value="HINT"/>
</dbReference>
<evidence type="ECO:0000259" key="4">
    <source>
        <dbReference type="PROSITE" id="PS51084"/>
    </source>
</evidence>
<dbReference type="GO" id="GO:0009117">
    <property type="term" value="P:nucleotide metabolic process"/>
    <property type="evidence" value="ECO:0007669"/>
    <property type="project" value="TreeGrafter"/>
</dbReference>
<gene>
    <name evidence="5" type="ORF">I350_00894</name>
</gene>
<dbReference type="Proteomes" id="UP000095149">
    <property type="component" value="Unassembled WGS sequence"/>
</dbReference>
<dbReference type="Gene3D" id="3.30.428.10">
    <property type="entry name" value="HIT-like"/>
    <property type="match status" value="1"/>
</dbReference>
<accession>A0A1E3KG90</accession>
<dbReference type="PROSITE" id="PS51084">
    <property type="entry name" value="HIT_2"/>
    <property type="match status" value="1"/>
</dbReference>
<comment type="caution">
    <text evidence="5">The sequence shown here is derived from an EMBL/GenBank/DDBJ whole genome shotgun (WGS) entry which is preliminary data.</text>
</comment>
<dbReference type="InterPro" id="IPR036265">
    <property type="entry name" value="HIT-like_sf"/>
</dbReference>
<dbReference type="PROSITE" id="PS00892">
    <property type="entry name" value="HIT_1"/>
    <property type="match status" value="1"/>
</dbReference>
<evidence type="ECO:0000313" key="6">
    <source>
        <dbReference type="Proteomes" id="UP000095149"/>
    </source>
</evidence>
<dbReference type="SUPFAM" id="SSF54197">
    <property type="entry name" value="HIT-like"/>
    <property type="match status" value="1"/>
</dbReference>
<dbReference type="EMBL" id="MEKH01000001">
    <property type="protein sequence ID" value="ODO12108.1"/>
    <property type="molecule type" value="Genomic_DNA"/>
</dbReference>
<dbReference type="GO" id="GO:0003824">
    <property type="term" value="F:catalytic activity"/>
    <property type="evidence" value="ECO:0007669"/>
    <property type="project" value="InterPro"/>
</dbReference>
<dbReference type="InterPro" id="IPR011146">
    <property type="entry name" value="HIT-like"/>
</dbReference>
<dbReference type="OrthoDB" id="672793at2759"/>
<dbReference type="AlphaFoldDB" id="A0A1E3KG90"/>
<sequence length="149" mass="16380">MSSLASCIFCKIVKGEIPSQVHPLSLFDIFKLIESESILAFMDIGPISKGHCLVVPKYHAAKLADLPDDQMSEILPALKKLAIATGAENYNILQNNGRPAHQEVDHVHFHVIPKPADAGDKEGLVVGWPGQKTPMDEIKKTFEEIKSKL</sequence>
<dbReference type="InterPro" id="IPR001310">
    <property type="entry name" value="Histidine_triad_HIT"/>
</dbReference>
<dbReference type="PANTHER" id="PTHR46648">
    <property type="entry name" value="HIT FAMILY PROTEIN 1"/>
    <property type="match status" value="1"/>
</dbReference>
<dbReference type="PANTHER" id="PTHR46648:SF1">
    <property type="entry name" value="ADENOSINE 5'-MONOPHOSPHORAMIDASE HNT1"/>
    <property type="match status" value="1"/>
</dbReference>
<feature type="short sequence motif" description="Histidine triad motif" evidence="2 3">
    <location>
        <begin position="106"/>
        <end position="110"/>
    </location>
</feature>